<evidence type="ECO:0000313" key="1">
    <source>
        <dbReference type="EMBL" id="MBD7913146.1"/>
    </source>
</evidence>
<organism evidence="1 2">
    <name type="scientific">Clostridium cibarium</name>
    <dbReference type="NCBI Taxonomy" id="2762247"/>
    <lineage>
        <taxon>Bacteria</taxon>
        <taxon>Bacillati</taxon>
        <taxon>Bacillota</taxon>
        <taxon>Clostridia</taxon>
        <taxon>Eubacteriales</taxon>
        <taxon>Clostridiaceae</taxon>
        <taxon>Clostridium</taxon>
    </lineage>
</organism>
<gene>
    <name evidence="1" type="ORF">H9661_17485</name>
</gene>
<comment type="caution">
    <text evidence="1">The sequence shown here is derived from an EMBL/GenBank/DDBJ whole genome shotgun (WGS) entry which is preliminary data.</text>
</comment>
<reference evidence="1 2" key="1">
    <citation type="submission" date="2020-08" db="EMBL/GenBank/DDBJ databases">
        <title>A Genomic Blueprint of the Chicken Gut Microbiome.</title>
        <authorList>
            <person name="Gilroy R."/>
            <person name="Ravi A."/>
            <person name="Getino M."/>
            <person name="Pursley I."/>
            <person name="Horton D.L."/>
            <person name="Alikhan N.-F."/>
            <person name="Baker D."/>
            <person name="Gharbi K."/>
            <person name="Hall N."/>
            <person name="Watson M."/>
            <person name="Adriaenssens E.M."/>
            <person name="Foster-Nyarko E."/>
            <person name="Jarju S."/>
            <person name="Secka A."/>
            <person name="Antonio M."/>
            <person name="Oren A."/>
            <person name="Chaudhuri R."/>
            <person name="La Ragione R.M."/>
            <person name="Hildebrand F."/>
            <person name="Pallen M.J."/>
        </authorList>
    </citation>
    <scope>NUCLEOTIDE SEQUENCE [LARGE SCALE GENOMIC DNA]</scope>
    <source>
        <strain evidence="1 2">Sa3CVN1</strain>
    </source>
</reference>
<proteinExistence type="predicted"/>
<name>A0ABR8PYA4_9CLOT</name>
<accession>A0ABR8PYA4</accession>
<sequence length="219" mass="25501">MDKNRNKVIVGILLIIVLIPLLIGIKTKRSFQYTINQNLDFMDYQIINNTNKQKYYDQLDNIGDIFKDSPIVARVKMTNEREYLSQCVLSSVEVEDVLKGDIDLEREKKIYIYEPITVQVDAVYTSLGYIPMIEGNEYIVFLKQLKVPNGYNMSNKEKKSFMYYNPTYGKSDIDGLQPYISDGSEQISIRDVSKNNVIIKKDNLNEYSKYQSIISQYLH</sequence>
<protein>
    <submittedName>
        <fullName evidence="1">Uncharacterized protein</fullName>
    </submittedName>
</protein>
<dbReference type="Proteomes" id="UP000627781">
    <property type="component" value="Unassembled WGS sequence"/>
</dbReference>
<dbReference type="EMBL" id="JACSRA010000036">
    <property type="protein sequence ID" value="MBD7913146.1"/>
    <property type="molecule type" value="Genomic_DNA"/>
</dbReference>
<dbReference type="RefSeq" id="WP_191770043.1">
    <property type="nucleotide sequence ID" value="NZ_JACSRA010000036.1"/>
</dbReference>
<evidence type="ECO:0000313" key="2">
    <source>
        <dbReference type="Proteomes" id="UP000627781"/>
    </source>
</evidence>
<keyword evidence="2" id="KW-1185">Reference proteome</keyword>